<protein>
    <recommendedName>
        <fullName evidence="3">GIY-YIG domain-containing protein</fullName>
    </recommendedName>
</protein>
<reference evidence="1 2" key="1">
    <citation type="submission" date="2021-07" db="EMBL/GenBank/DDBJ databases">
        <title>A novel Jannaschia species isolated from marine dinoflagellate Ceratoperidinium margalefii.</title>
        <authorList>
            <person name="Jiang Y."/>
            <person name="Li Z."/>
        </authorList>
    </citation>
    <scope>NUCLEOTIDE SEQUENCE [LARGE SCALE GENOMIC DNA]</scope>
    <source>
        <strain evidence="1 2">J12C1-MA-4</strain>
    </source>
</reference>
<dbReference type="Proteomes" id="UP000825009">
    <property type="component" value="Chromosome"/>
</dbReference>
<dbReference type="KEGG" id="gce:KYE46_16120"/>
<dbReference type="AlphaFoldDB" id="A0A8F6YCP8"/>
<evidence type="ECO:0000313" key="2">
    <source>
        <dbReference type="Proteomes" id="UP000825009"/>
    </source>
</evidence>
<keyword evidence="2" id="KW-1185">Reference proteome</keyword>
<accession>A0A8F6YCP8</accession>
<organism evidence="1 2">
    <name type="scientific">Gymnodinialimonas ceratoperidinii</name>
    <dbReference type="NCBI Taxonomy" id="2856823"/>
    <lineage>
        <taxon>Bacteria</taxon>
        <taxon>Pseudomonadati</taxon>
        <taxon>Pseudomonadota</taxon>
        <taxon>Alphaproteobacteria</taxon>
        <taxon>Rhodobacterales</taxon>
        <taxon>Paracoccaceae</taxon>
        <taxon>Gymnodinialimonas</taxon>
    </lineage>
</organism>
<dbReference type="RefSeq" id="WP_219002046.1">
    <property type="nucleotide sequence ID" value="NZ_CP079194.1"/>
</dbReference>
<proteinExistence type="predicted"/>
<gene>
    <name evidence="1" type="ORF">KYE46_16120</name>
</gene>
<dbReference type="EMBL" id="CP079194">
    <property type="protein sequence ID" value="QXT39427.1"/>
    <property type="molecule type" value="Genomic_DNA"/>
</dbReference>
<evidence type="ECO:0000313" key="1">
    <source>
        <dbReference type="EMBL" id="QXT39427.1"/>
    </source>
</evidence>
<name>A0A8F6YCP8_9RHOB</name>
<evidence type="ECO:0008006" key="3">
    <source>
        <dbReference type="Google" id="ProtNLM"/>
    </source>
</evidence>
<sequence>MELIISEPIKWESRKDLPKLPGVYIIARGDPQNTVYIGRTWGGGGLRNRIRTFHRSATTGLKGHAGGVTHHRLFGLGSEPDWVSFHTPANIKDAVRLYTYIAYVERYLIWRHVDASGALPVCNSE</sequence>